<accession>A0A344TT95</accession>
<evidence type="ECO:0000313" key="2">
    <source>
        <dbReference type="Proteomes" id="UP000251993"/>
    </source>
</evidence>
<reference evidence="1 2" key="1">
    <citation type="submission" date="2018-07" db="EMBL/GenBank/DDBJ databases">
        <title>Genome sequencing of Runella.</title>
        <authorList>
            <person name="Baek M.-G."/>
            <person name="Yi H."/>
        </authorList>
    </citation>
    <scope>NUCLEOTIDE SEQUENCE [LARGE SCALE GENOMIC DNA]</scope>
    <source>
        <strain evidence="1 2">HYN0085</strain>
        <plasmid evidence="1 2">unnamed2</plasmid>
    </source>
</reference>
<geneLocation type="plasmid" evidence="1 2">
    <name>unnamed2</name>
</geneLocation>
<dbReference type="EMBL" id="CP030852">
    <property type="protein sequence ID" value="AXE21866.1"/>
    <property type="molecule type" value="Genomic_DNA"/>
</dbReference>
<protein>
    <submittedName>
        <fullName evidence="1">Uncharacterized protein</fullName>
    </submittedName>
</protein>
<dbReference type="OrthoDB" id="102453at2"/>
<keyword evidence="1" id="KW-0614">Plasmid</keyword>
<organism evidence="1 2">
    <name type="scientific">Runella rosea</name>
    <dbReference type="NCBI Taxonomy" id="2259595"/>
    <lineage>
        <taxon>Bacteria</taxon>
        <taxon>Pseudomonadati</taxon>
        <taxon>Bacteroidota</taxon>
        <taxon>Cytophagia</taxon>
        <taxon>Cytophagales</taxon>
        <taxon>Spirosomataceae</taxon>
        <taxon>Runella</taxon>
    </lineage>
</organism>
<gene>
    <name evidence="1" type="ORF">DR864_28800</name>
</gene>
<dbReference type="AlphaFoldDB" id="A0A344TT95"/>
<sequence length="61" mass="7144">MKSVVIINIIEEILASNISTLKQYEFIGHFVDNFGEEFDIKNIQSFYECIERPAQKMENCL</sequence>
<evidence type="ECO:0000313" key="1">
    <source>
        <dbReference type="EMBL" id="AXE21866.1"/>
    </source>
</evidence>
<dbReference type="KEGG" id="run:DR864_28800"/>
<proteinExistence type="predicted"/>
<keyword evidence="2" id="KW-1185">Reference proteome</keyword>
<name>A0A344TT95_9BACT</name>
<dbReference type="Proteomes" id="UP000251993">
    <property type="component" value="Plasmid unnamed2"/>
</dbReference>